<keyword evidence="1" id="KW-0812">Transmembrane</keyword>
<evidence type="ECO:0000313" key="2">
    <source>
        <dbReference type="EMBL" id="ENZ82294.1"/>
    </source>
</evidence>
<dbReference type="Pfam" id="PF11911">
    <property type="entry name" value="DUF3429"/>
    <property type="match status" value="1"/>
</dbReference>
<evidence type="ECO:0000313" key="3">
    <source>
        <dbReference type="Proteomes" id="UP000013063"/>
    </source>
</evidence>
<feature type="transmembrane region" description="Helical" evidence="1">
    <location>
        <begin position="14"/>
        <end position="33"/>
    </location>
</feature>
<proteinExistence type="predicted"/>
<reference evidence="2 3" key="1">
    <citation type="journal article" date="2013" name="Genome Announc.">
        <title>Draft Genome Sequence for Caulobacter sp. Strain OR37, a Bacterium Tolerant to Heavy Metals.</title>
        <authorList>
            <person name="Utturkar S.M."/>
            <person name="Bollmann A."/>
            <person name="Brzoska R.M."/>
            <person name="Klingeman D.M."/>
            <person name="Epstein S.E."/>
            <person name="Palumbo A.V."/>
            <person name="Brown S.D."/>
        </authorList>
    </citation>
    <scope>NUCLEOTIDE SEQUENCE [LARGE SCALE GENOMIC DNA]</scope>
    <source>
        <strain evidence="2 3">OR37</strain>
    </source>
</reference>
<keyword evidence="3" id="KW-1185">Reference proteome</keyword>
<gene>
    <name evidence="2" type="ORF">OR37_01848</name>
</gene>
<feature type="transmembrane region" description="Helical" evidence="1">
    <location>
        <begin position="75"/>
        <end position="94"/>
    </location>
</feature>
<dbReference type="PATRIC" id="fig|1292034.3.peg.1838"/>
<dbReference type="EMBL" id="APMP01000008">
    <property type="protein sequence ID" value="ENZ82294.1"/>
    <property type="molecule type" value="Genomic_DNA"/>
</dbReference>
<accession>R0EK23</accession>
<keyword evidence="1" id="KW-0472">Membrane</keyword>
<dbReference type="InterPro" id="IPR021836">
    <property type="entry name" value="DUF3429"/>
</dbReference>
<sequence precursor="true">MSQSAEERAPAPPAVWVLGLSTLIPFFVTSALFCYGPESVQNGSLTAMLAYAAAMVSYFGGVRTGLEIENPSPRWSVLGISLLFPLAAFGLLLGELMFEPAWQLSGFLLLFLLQWLWDVTNHEGPAWRPRMRTLMTAGAAVSLAFALEQALHMP</sequence>
<comment type="caution">
    <text evidence="2">The sequence shown here is derived from an EMBL/GenBank/DDBJ whole genome shotgun (WGS) entry which is preliminary data.</text>
</comment>
<dbReference type="Proteomes" id="UP000013063">
    <property type="component" value="Unassembled WGS sequence"/>
</dbReference>
<dbReference type="STRING" id="1292034.OR37_01848"/>
<dbReference type="RefSeq" id="WP_004618485.1">
    <property type="nucleotide sequence ID" value="NZ_APMP01000008.1"/>
</dbReference>
<name>R0EK23_CAUVI</name>
<dbReference type="OrthoDB" id="5297436at2"/>
<dbReference type="AlphaFoldDB" id="R0EK23"/>
<protein>
    <recommendedName>
        <fullName evidence="4">DUF3429 domain-containing protein</fullName>
    </recommendedName>
</protein>
<feature type="transmembrane region" description="Helical" evidence="1">
    <location>
        <begin position="45"/>
        <end position="63"/>
    </location>
</feature>
<organism evidence="2 3">
    <name type="scientific">Caulobacter vibrioides OR37</name>
    <dbReference type="NCBI Taxonomy" id="1292034"/>
    <lineage>
        <taxon>Bacteria</taxon>
        <taxon>Pseudomonadati</taxon>
        <taxon>Pseudomonadota</taxon>
        <taxon>Alphaproteobacteria</taxon>
        <taxon>Caulobacterales</taxon>
        <taxon>Caulobacteraceae</taxon>
        <taxon>Caulobacter</taxon>
    </lineage>
</organism>
<evidence type="ECO:0000256" key="1">
    <source>
        <dbReference type="SAM" id="Phobius"/>
    </source>
</evidence>
<keyword evidence="1" id="KW-1133">Transmembrane helix</keyword>
<evidence type="ECO:0008006" key="4">
    <source>
        <dbReference type="Google" id="ProtNLM"/>
    </source>
</evidence>
<dbReference type="eggNOG" id="ENOG5033AJV">
    <property type="taxonomic scope" value="Bacteria"/>
</dbReference>